<dbReference type="InterPro" id="IPR036412">
    <property type="entry name" value="HAD-like_sf"/>
</dbReference>
<keyword evidence="3" id="KW-0378">Hydrolase</keyword>
<dbReference type="PANTHER" id="PTHR43344:SF14">
    <property type="entry name" value="HAD-IB FAMILY HYDROLASE"/>
    <property type="match status" value="1"/>
</dbReference>
<dbReference type="NCBIfam" id="TIGR01490">
    <property type="entry name" value="HAD-SF-IB-hyp1"/>
    <property type="match status" value="1"/>
</dbReference>
<dbReference type="InterPro" id="IPR023214">
    <property type="entry name" value="HAD_sf"/>
</dbReference>
<dbReference type="Proteomes" id="UP000639504">
    <property type="component" value="Unassembled WGS sequence"/>
</dbReference>
<dbReference type="GeneID" id="93444643"/>
<dbReference type="GO" id="GO:0006564">
    <property type="term" value="P:L-serine biosynthetic process"/>
    <property type="evidence" value="ECO:0007669"/>
    <property type="project" value="TreeGrafter"/>
</dbReference>
<keyword evidence="2" id="KW-0614">Plasmid</keyword>
<evidence type="ECO:0000313" key="2">
    <source>
        <dbReference type="EMBL" id="ASU52175.1"/>
    </source>
</evidence>
<gene>
    <name evidence="2" type="primary">cicA</name>
    <name evidence="3" type="ORF">IR015_01955</name>
</gene>
<dbReference type="Gene3D" id="1.20.1440.100">
    <property type="entry name" value="SG protein - dephosphorylation function"/>
    <property type="match status" value="1"/>
</dbReference>
<dbReference type="GO" id="GO:0000287">
    <property type="term" value="F:magnesium ion binding"/>
    <property type="evidence" value="ECO:0007669"/>
    <property type="project" value="TreeGrafter"/>
</dbReference>
<sequence>MSIEMLEAGPKGAKVLSVFDFDGTLTRHDSFVPFLRFAFGTREFTLRILKLVLPSLRYLSRGMSRDELKAQLVSTFLAGVEAKWVGQKAEDFCQSVWPKLMRPSGLRSVAAEMASGAEVTLCSASPVLVLRPFADRLGIKLIGTELEVVDGRLTGKISGNNCRCENKVLRLEAIYGPLTQYRLRAWGDTRGDHELLAAAQDAHWRHFHPVWRRSRPRFSKAGSPGSVPPRASHSKSEDQQGA</sequence>
<dbReference type="PANTHER" id="PTHR43344">
    <property type="entry name" value="PHOSPHOSERINE PHOSPHATASE"/>
    <property type="match status" value="1"/>
</dbReference>
<name>A0A223Q3G8_PSEPU</name>
<dbReference type="CDD" id="cd02612">
    <property type="entry name" value="HAD_PGPPase"/>
    <property type="match status" value="1"/>
</dbReference>
<dbReference type="EMBL" id="JADLKB010000002">
    <property type="protein sequence ID" value="MBF8734166.1"/>
    <property type="molecule type" value="Genomic_DNA"/>
</dbReference>
<evidence type="ECO:0000256" key="1">
    <source>
        <dbReference type="SAM" id="MobiDB-lite"/>
    </source>
</evidence>
<proteinExistence type="predicted"/>
<dbReference type="RefSeq" id="WP_020191934.1">
    <property type="nucleotide sequence ID" value="NZ_CP134603.1"/>
</dbReference>
<geneLocation type="plasmid" evidence="2">
    <name>pSY153-MDR</name>
</geneLocation>
<reference evidence="2" key="1">
    <citation type="journal article" date="2017" name="Oncotarget">
        <title>pSY153-MDR, a p12969-DIM-related mega plasmid carrying blaIMP-45 and armA, from clinical Pseudomonas putida.</title>
        <authorList>
            <person name="Yuan M."/>
            <person name="Chen H."/>
            <person name="Zhu X."/>
            <person name="Feng J."/>
            <person name="Zhan Z."/>
            <person name="Zhang D."/>
            <person name="Chen X."/>
            <person name="Zhao X."/>
            <person name="Lu J."/>
            <person name="Xu J."/>
            <person name="Zhou D."/>
            <person name="Li J."/>
        </authorList>
    </citation>
    <scope>NUCLEOTIDE SEQUENCE</scope>
    <source>
        <strain evidence="2">SY153</strain>
        <plasmid evidence="2">pSY153-MDR</plasmid>
    </source>
</reference>
<dbReference type="SUPFAM" id="SSF56784">
    <property type="entry name" value="HAD-like"/>
    <property type="match status" value="1"/>
</dbReference>
<evidence type="ECO:0000313" key="3">
    <source>
        <dbReference type="EMBL" id="MBF8734166.1"/>
    </source>
</evidence>
<accession>A0A223Q3G8</accession>
<dbReference type="GO" id="GO:0036424">
    <property type="term" value="F:L-phosphoserine phosphatase activity"/>
    <property type="evidence" value="ECO:0007669"/>
    <property type="project" value="TreeGrafter"/>
</dbReference>
<feature type="region of interest" description="Disordered" evidence="1">
    <location>
        <begin position="215"/>
        <end position="242"/>
    </location>
</feature>
<dbReference type="EMBL" id="KY883660">
    <property type="protein sequence ID" value="ASU52175.1"/>
    <property type="molecule type" value="Genomic_DNA"/>
</dbReference>
<dbReference type="InterPro" id="IPR006385">
    <property type="entry name" value="HAD_hydro_SerB1"/>
</dbReference>
<dbReference type="AlphaFoldDB" id="A0A223Q3G8"/>
<dbReference type="InterPro" id="IPR050582">
    <property type="entry name" value="HAD-like_SerB"/>
</dbReference>
<organism evidence="2">
    <name type="scientific">Pseudomonas putida</name>
    <name type="common">Arthrobacter siderocapsulatus</name>
    <dbReference type="NCBI Taxonomy" id="303"/>
    <lineage>
        <taxon>Bacteria</taxon>
        <taxon>Pseudomonadati</taxon>
        <taxon>Pseudomonadota</taxon>
        <taxon>Gammaproteobacteria</taxon>
        <taxon>Pseudomonadales</taxon>
        <taxon>Pseudomonadaceae</taxon>
        <taxon>Pseudomonas</taxon>
    </lineage>
</organism>
<reference evidence="3" key="2">
    <citation type="submission" date="2020-10" db="EMBL/GenBank/DDBJ databases">
        <title>Genome sequences of Pseudomonas isolates.</title>
        <authorList>
            <person name="Wessels L."/>
            <person name="Reich F."/>
            <person name="Hammerl J."/>
        </authorList>
    </citation>
    <scope>NUCLEOTIDE SEQUENCE</scope>
    <source>
        <strain evidence="3">20-MO00640-0</strain>
    </source>
</reference>
<dbReference type="Pfam" id="PF12710">
    <property type="entry name" value="HAD"/>
    <property type="match status" value="1"/>
</dbReference>
<protein>
    <submittedName>
        <fullName evidence="3">HAD-IB family hydrolase</fullName>
    </submittedName>
    <submittedName>
        <fullName evidence="2">Protein CicA</fullName>
    </submittedName>
</protein>
<dbReference type="NCBIfam" id="TIGR01488">
    <property type="entry name" value="HAD-SF-IB"/>
    <property type="match status" value="1"/>
</dbReference>
<dbReference type="Gene3D" id="3.40.50.1000">
    <property type="entry name" value="HAD superfamily/HAD-like"/>
    <property type="match status" value="1"/>
</dbReference>
<dbReference type="GO" id="GO:0005737">
    <property type="term" value="C:cytoplasm"/>
    <property type="evidence" value="ECO:0007669"/>
    <property type="project" value="TreeGrafter"/>
</dbReference>